<protein>
    <submittedName>
        <fullName evidence="1">Uncharacterized protein</fullName>
    </submittedName>
</protein>
<sequence>MKTDKLDKRKARRLKRRAATKERIFNLGYGLYTTESDLTELVEATLCALEEYRNQPRVLRCTISRDQGQTWTEEYIDVAITNPKLSTLKIGDLVKYEEEETICAIVANEGENKVNASYFVPEGHLYWKA</sequence>
<gene>
    <name evidence="1" type="ORF">BSK52_09095</name>
</gene>
<organism evidence="1 2">
    <name type="scientific">Paenibacillus odorifer</name>
    <dbReference type="NCBI Taxonomy" id="189426"/>
    <lineage>
        <taxon>Bacteria</taxon>
        <taxon>Bacillati</taxon>
        <taxon>Bacillota</taxon>
        <taxon>Bacilli</taxon>
        <taxon>Bacillales</taxon>
        <taxon>Paenibacillaceae</taxon>
        <taxon>Paenibacillus</taxon>
    </lineage>
</organism>
<reference evidence="1 2" key="1">
    <citation type="submission" date="2016-10" db="EMBL/GenBank/DDBJ databases">
        <title>Paenibacillus species isolates.</title>
        <authorList>
            <person name="Beno S.M."/>
        </authorList>
    </citation>
    <scope>NUCLEOTIDE SEQUENCE [LARGE SCALE GENOMIC DNA]</scope>
    <source>
        <strain evidence="1 2">FSL H7-0710</strain>
    </source>
</reference>
<proteinExistence type="predicted"/>
<name>A0A1R0Y4H8_9BACL</name>
<dbReference type="OrthoDB" id="2648391at2"/>
<dbReference type="AlphaFoldDB" id="A0A1R0Y4H8"/>
<dbReference type="EMBL" id="MPTC01000005">
    <property type="protein sequence ID" value="OMD42238.1"/>
    <property type="molecule type" value="Genomic_DNA"/>
</dbReference>
<dbReference type="Proteomes" id="UP000187439">
    <property type="component" value="Unassembled WGS sequence"/>
</dbReference>
<evidence type="ECO:0000313" key="1">
    <source>
        <dbReference type="EMBL" id="OMD42238.1"/>
    </source>
</evidence>
<evidence type="ECO:0000313" key="2">
    <source>
        <dbReference type="Proteomes" id="UP000187439"/>
    </source>
</evidence>
<dbReference type="RefSeq" id="WP_076118552.1">
    <property type="nucleotide sequence ID" value="NZ_MPTC01000005.1"/>
</dbReference>
<accession>A0A1R0Y4H8</accession>
<comment type="caution">
    <text evidence="1">The sequence shown here is derived from an EMBL/GenBank/DDBJ whole genome shotgun (WGS) entry which is preliminary data.</text>
</comment>